<dbReference type="Proteomes" id="UP000466345">
    <property type="component" value="Unassembled WGS sequence"/>
</dbReference>
<evidence type="ECO:0000313" key="2">
    <source>
        <dbReference type="EMBL" id="MQY10051.1"/>
    </source>
</evidence>
<feature type="transmembrane region" description="Helical" evidence="1">
    <location>
        <begin position="52"/>
        <end position="71"/>
    </location>
</feature>
<dbReference type="EMBL" id="WEGJ01000001">
    <property type="protein sequence ID" value="MQY10051.1"/>
    <property type="molecule type" value="Genomic_DNA"/>
</dbReference>
<organism evidence="2 3">
    <name type="scientific">Streptomyces smaragdinus</name>
    <dbReference type="NCBI Taxonomy" id="2585196"/>
    <lineage>
        <taxon>Bacteria</taxon>
        <taxon>Bacillati</taxon>
        <taxon>Actinomycetota</taxon>
        <taxon>Actinomycetes</taxon>
        <taxon>Kitasatosporales</taxon>
        <taxon>Streptomycetaceae</taxon>
        <taxon>Streptomyces</taxon>
    </lineage>
</organism>
<name>A0A7K0C9C0_9ACTN</name>
<keyword evidence="1" id="KW-0472">Membrane</keyword>
<dbReference type="AlphaFoldDB" id="A0A7K0C9C0"/>
<sequence>MSDAGGTPVAMWRIGGTIRTGVCLVAGIVGVRATVAWGAWAALPAWSSAQSAAVWTAVSVAVWLIAWFAFLRVRLEVRSDAIVIVNPWGRFRLERSDVASVSLGNWGAEFHHPDGFRTTAYALSDLAASGRRQDQRFAQVKSVVDVWLTRTA</sequence>
<keyword evidence="1" id="KW-1133">Transmembrane helix</keyword>
<evidence type="ECO:0000256" key="1">
    <source>
        <dbReference type="SAM" id="Phobius"/>
    </source>
</evidence>
<dbReference type="RefSeq" id="WP_228389672.1">
    <property type="nucleotide sequence ID" value="NZ_WEGJ01000001.1"/>
</dbReference>
<accession>A0A7K0C9C0</accession>
<protein>
    <recommendedName>
        <fullName evidence="4">PH domain-containing protein</fullName>
    </recommendedName>
</protein>
<keyword evidence="1" id="KW-0812">Transmembrane</keyword>
<evidence type="ECO:0008006" key="4">
    <source>
        <dbReference type="Google" id="ProtNLM"/>
    </source>
</evidence>
<keyword evidence="3" id="KW-1185">Reference proteome</keyword>
<proteinExistence type="predicted"/>
<gene>
    <name evidence="2" type="ORF">SRB5_01550</name>
</gene>
<evidence type="ECO:0000313" key="3">
    <source>
        <dbReference type="Proteomes" id="UP000466345"/>
    </source>
</evidence>
<comment type="caution">
    <text evidence="2">The sequence shown here is derived from an EMBL/GenBank/DDBJ whole genome shotgun (WGS) entry which is preliminary data.</text>
</comment>
<feature type="transmembrane region" description="Helical" evidence="1">
    <location>
        <begin position="21"/>
        <end position="40"/>
    </location>
</feature>
<reference evidence="2 3" key="1">
    <citation type="submission" date="2019-10" db="EMBL/GenBank/DDBJ databases">
        <title>Streptomyces smaragdinus sp. nov. and Streptomyces fabii sp. nov., isolated from the gut of fungus growing-termite Macrotermes natalensis.</title>
        <authorList>
            <person name="Schwitalla J."/>
            <person name="Benndorf R."/>
            <person name="Martin K."/>
            <person name="De Beer W."/>
            <person name="Kaster A.-K."/>
            <person name="Vollmers J."/>
            <person name="Poulsen M."/>
            <person name="Beemelmanns C."/>
        </authorList>
    </citation>
    <scope>NUCLEOTIDE SEQUENCE [LARGE SCALE GENOMIC DNA]</scope>
    <source>
        <strain evidence="2 3">RB5</strain>
    </source>
</reference>